<evidence type="ECO:0000313" key="3">
    <source>
        <dbReference type="EMBL" id="MBD0850342.1"/>
    </source>
</evidence>
<organism evidence="3 4">
    <name type="scientific">Maribacter arenosus</name>
    <dbReference type="NCBI Taxonomy" id="1854708"/>
    <lineage>
        <taxon>Bacteria</taxon>
        <taxon>Pseudomonadati</taxon>
        <taxon>Bacteroidota</taxon>
        <taxon>Flavobacteriia</taxon>
        <taxon>Flavobacteriales</taxon>
        <taxon>Flavobacteriaceae</taxon>
        <taxon>Maribacter</taxon>
    </lineage>
</organism>
<dbReference type="Pfam" id="PF08327">
    <property type="entry name" value="AHSA1"/>
    <property type="match status" value="1"/>
</dbReference>
<protein>
    <submittedName>
        <fullName evidence="3">SRPBCC domain-containing protein</fullName>
    </submittedName>
</protein>
<proteinExistence type="inferred from homology"/>
<comment type="similarity">
    <text evidence="1">Belongs to the AHA1 family.</text>
</comment>
<reference evidence="3 4" key="1">
    <citation type="submission" date="2020-05" db="EMBL/GenBank/DDBJ databases">
        <title>The draft genome sequence of Maribacter arenosus CAU 1321.</title>
        <authorList>
            <person name="Mu L."/>
        </authorList>
    </citation>
    <scope>NUCLEOTIDE SEQUENCE [LARGE SCALE GENOMIC DNA]</scope>
    <source>
        <strain evidence="3 4">CAU 1321</strain>
    </source>
</reference>
<dbReference type="Proteomes" id="UP000598350">
    <property type="component" value="Unassembled WGS sequence"/>
</dbReference>
<keyword evidence="4" id="KW-1185">Reference proteome</keyword>
<dbReference type="InterPro" id="IPR023393">
    <property type="entry name" value="START-like_dom_sf"/>
</dbReference>
<evidence type="ECO:0000259" key="2">
    <source>
        <dbReference type="Pfam" id="PF08327"/>
    </source>
</evidence>
<feature type="domain" description="Activator of Hsp90 ATPase homologue 1/2-like C-terminal" evidence="2">
    <location>
        <begin position="17"/>
        <end position="137"/>
    </location>
</feature>
<dbReference type="SUPFAM" id="SSF55961">
    <property type="entry name" value="Bet v1-like"/>
    <property type="match status" value="1"/>
</dbReference>
<sequence length="140" mass="16125">MKTTDKISITSTVNNNIKTVWKTWTKPEHIKNWNNASDDWHTTKAKNDLKVGGKFSSRMEAKNGSMGFDFGGTYDEVIPNKYISYTLDDGRKVTIHFVETVNGIRVTETFEPESENPKDMQRQGWQAILDNFKRYVEAVN</sequence>
<dbReference type="CDD" id="cd08897">
    <property type="entry name" value="SRPBCC_CalC_Aha1-like_4"/>
    <property type="match status" value="1"/>
</dbReference>
<evidence type="ECO:0000313" key="4">
    <source>
        <dbReference type="Proteomes" id="UP000598350"/>
    </source>
</evidence>
<gene>
    <name evidence="3" type="ORF">HPE63_06645</name>
</gene>
<name>A0ABR7V9Q2_9FLAO</name>
<dbReference type="Gene3D" id="3.30.530.20">
    <property type="match status" value="1"/>
</dbReference>
<evidence type="ECO:0000256" key="1">
    <source>
        <dbReference type="ARBA" id="ARBA00006817"/>
    </source>
</evidence>
<accession>A0ABR7V9Q2</accession>
<comment type="caution">
    <text evidence="3">The sequence shown here is derived from an EMBL/GenBank/DDBJ whole genome shotgun (WGS) entry which is preliminary data.</text>
</comment>
<dbReference type="EMBL" id="JABTCG010000002">
    <property type="protein sequence ID" value="MBD0850342.1"/>
    <property type="molecule type" value="Genomic_DNA"/>
</dbReference>
<dbReference type="InterPro" id="IPR013538">
    <property type="entry name" value="ASHA1/2-like_C"/>
</dbReference>